<dbReference type="OrthoDB" id="10287325at2759"/>
<gene>
    <name evidence="1" type="ORF">BDV38DRAFT_297152</name>
</gene>
<sequence>MSQRHAYTAEDILRETVQGLASLKAFFAYDKSGLVLHMARAAKQNRRLGLGFGQKGKHPTLEDLFIRLLTCLCWAQRLEVECFATTITANSYGLAAHLSRCYGMEHNYVTANYFRCGRQLRKIERNVGVEDCSIVLLPSLAKLLWLPDREILRLIDLLSGSFMPTLSSNKQMIEEFHQYRQLYNTVSNRSVSSLF</sequence>
<organism evidence="1 2">
    <name type="scientific">Aspergillus pseudotamarii</name>
    <dbReference type="NCBI Taxonomy" id="132259"/>
    <lineage>
        <taxon>Eukaryota</taxon>
        <taxon>Fungi</taxon>
        <taxon>Dikarya</taxon>
        <taxon>Ascomycota</taxon>
        <taxon>Pezizomycotina</taxon>
        <taxon>Eurotiomycetes</taxon>
        <taxon>Eurotiomycetidae</taxon>
        <taxon>Eurotiales</taxon>
        <taxon>Aspergillaceae</taxon>
        <taxon>Aspergillus</taxon>
        <taxon>Aspergillus subgen. Circumdati</taxon>
    </lineage>
</organism>
<protein>
    <submittedName>
        <fullName evidence="1">Uncharacterized protein</fullName>
    </submittedName>
</protein>
<accession>A0A5N6SGF1</accession>
<keyword evidence="2" id="KW-1185">Reference proteome</keyword>
<dbReference type="EMBL" id="ML743639">
    <property type="protein sequence ID" value="KAE8132164.1"/>
    <property type="molecule type" value="Genomic_DNA"/>
</dbReference>
<name>A0A5N6SGF1_ASPPS</name>
<evidence type="ECO:0000313" key="1">
    <source>
        <dbReference type="EMBL" id="KAE8132164.1"/>
    </source>
</evidence>
<dbReference type="Proteomes" id="UP000325672">
    <property type="component" value="Unassembled WGS sequence"/>
</dbReference>
<dbReference type="GeneID" id="43647282"/>
<dbReference type="RefSeq" id="XP_031908227.1">
    <property type="nucleotide sequence ID" value="XM_032063072.1"/>
</dbReference>
<reference evidence="1 2" key="1">
    <citation type="submission" date="2019-04" db="EMBL/GenBank/DDBJ databases">
        <title>Friends and foes A comparative genomics study of 23 Aspergillus species from section Flavi.</title>
        <authorList>
            <consortium name="DOE Joint Genome Institute"/>
            <person name="Kjaerbolling I."/>
            <person name="Vesth T."/>
            <person name="Frisvad J.C."/>
            <person name="Nybo J.L."/>
            <person name="Theobald S."/>
            <person name="Kildgaard S."/>
            <person name="Isbrandt T."/>
            <person name="Kuo A."/>
            <person name="Sato A."/>
            <person name="Lyhne E.K."/>
            <person name="Kogle M.E."/>
            <person name="Wiebenga A."/>
            <person name="Kun R.S."/>
            <person name="Lubbers R.J."/>
            <person name="Makela M.R."/>
            <person name="Barry K."/>
            <person name="Chovatia M."/>
            <person name="Clum A."/>
            <person name="Daum C."/>
            <person name="Haridas S."/>
            <person name="He G."/>
            <person name="LaButti K."/>
            <person name="Lipzen A."/>
            <person name="Mondo S."/>
            <person name="Riley R."/>
            <person name="Salamov A."/>
            <person name="Simmons B.A."/>
            <person name="Magnuson J.K."/>
            <person name="Henrissat B."/>
            <person name="Mortensen U.H."/>
            <person name="Larsen T.O."/>
            <person name="Devries R.P."/>
            <person name="Grigoriev I.V."/>
            <person name="Machida M."/>
            <person name="Baker S.E."/>
            <person name="Andersen M.R."/>
        </authorList>
    </citation>
    <scope>NUCLEOTIDE SEQUENCE [LARGE SCALE GENOMIC DNA]</scope>
    <source>
        <strain evidence="1 2">CBS 117625</strain>
    </source>
</reference>
<evidence type="ECO:0000313" key="2">
    <source>
        <dbReference type="Proteomes" id="UP000325672"/>
    </source>
</evidence>
<proteinExistence type="predicted"/>
<dbReference type="AlphaFoldDB" id="A0A5N6SGF1"/>